<organism evidence="3 4">
    <name type="scientific">Baia soyae</name>
    <dbReference type="NCBI Taxonomy" id="1544746"/>
    <lineage>
        <taxon>Bacteria</taxon>
        <taxon>Bacillati</taxon>
        <taxon>Bacillota</taxon>
        <taxon>Bacilli</taxon>
        <taxon>Bacillales</taxon>
        <taxon>Thermoactinomycetaceae</taxon>
        <taxon>Baia</taxon>
    </lineage>
</organism>
<feature type="domain" description="Integrase catalytic" evidence="2">
    <location>
        <begin position="119"/>
        <end position="298"/>
    </location>
</feature>
<comment type="caution">
    <text evidence="3">The sequence shown here is derived from an EMBL/GenBank/DDBJ whole genome shotgun (WGS) entry which is preliminary data.</text>
</comment>
<evidence type="ECO:0000259" key="2">
    <source>
        <dbReference type="PROSITE" id="PS50994"/>
    </source>
</evidence>
<evidence type="ECO:0000256" key="1">
    <source>
        <dbReference type="ARBA" id="ARBA00002286"/>
    </source>
</evidence>
<dbReference type="PANTHER" id="PTHR47515">
    <property type="entry name" value="LOW CALCIUM RESPONSE LOCUS PROTEIN T"/>
    <property type="match status" value="1"/>
</dbReference>
<reference evidence="3 4" key="1">
    <citation type="submission" date="2019-03" db="EMBL/GenBank/DDBJ databases">
        <title>Genomic Encyclopedia of Type Strains, Phase IV (KMG-IV): sequencing the most valuable type-strain genomes for metagenomic binning, comparative biology and taxonomic classification.</title>
        <authorList>
            <person name="Goeker M."/>
        </authorList>
    </citation>
    <scope>NUCLEOTIDE SEQUENCE [LARGE SCALE GENOMIC DNA]</scope>
    <source>
        <strain evidence="3 4">DSM 46831</strain>
    </source>
</reference>
<dbReference type="EMBL" id="SLXV01000088">
    <property type="protein sequence ID" value="TCP59986.1"/>
    <property type="molecule type" value="Genomic_DNA"/>
</dbReference>
<dbReference type="SUPFAM" id="SSF53098">
    <property type="entry name" value="Ribonuclease H-like"/>
    <property type="match status" value="1"/>
</dbReference>
<dbReference type="PANTHER" id="PTHR47515:SF2">
    <property type="entry name" value="INTEGRASE CORE DOMAIN PROTEIN"/>
    <property type="match status" value="1"/>
</dbReference>
<dbReference type="Pfam" id="PF13276">
    <property type="entry name" value="HTH_21"/>
    <property type="match status" value="1"/>
</dbReference>
<proteinExistence type="predicted"/>
<dbReference type="NCBIfam" id="NF033516">
    <property type="entry name" value="transpos_IS3"/>
    <property type="match status" value="1"/>
</dbReference>
<comment type="function">
    <text evidence="1">Involved in the transposition of the insertion sequence.</text>
</comment>
<gene>
    <name evidence="3" type="ORF">EDD57_1882</name>
</gene>
<evidence type="ECO:0000313" key="3">
    <source>
        <dbReference type="EMBL" id="TCP59986.1"/>
    </source>
</evidence>
<accession>A0A4V2SVV6</accession>
<dbReference type="RefSeq" id="WP_131850074.1">
    <property type="nucleotide sequence ID" value="NZ_SLXV01000088.1"/>
</dbReference>
<dbReference type="InterPro" id="IPR036397">
    <property type="entry name" value="RNaseH_sf"/>
</dbReference>
<sequence>MEVADKWIKQGYTARKVLKIVGISEQIYYYRKKHRHEKQRVSNGGRPIPGFSLNKQDEAISDLQIQEWLGELASGEEAVYGYRKLTVLLRRQYGLLINKKKVYRLCKEINLLQPQRKIKAAFPRKIACNRAITASNQLWEIDIKYGFVAGEQRFFFLLSILDVYDRSIVDYHIGLSCESRHVTQTIQRALLKRQQYEQKKLPVLRTDNGPQFISHLFGDFCESNDLEHERIPPRTPNKNAHIESFHSALERECLIRHEFKNYQEAYETVINYIDFYNKRRIHGRLFDLAPHEFFQATLKKQISSFVVNV</sequence>
<dbReference type="GO" id="GO:0003676">
    <property type="term" value="F:nucleic acid binding"/>
    <property type="evidence" value="ECO:0007669"/>
    <property type="project" value="InterPro"/>
</dbReference>
<dbReference type="GO" id="GO:0015074">
    <property type="term" value="P:DNA integration"/>
    <property type="evidence" value="ECO:0007669"/>
    <property type="project" value="InterPro"/>
</dbReference>
<dbReference type="InterPro" id="IPR012337">
    <property type="entry name" value="RNaseH-like_sf"/>
</dbReference>
<dbReference type="Proteomes" id="UP000294746">
    <property type="component" value="Unassembled WGS sequence"/>
</dbReference>
<dbReference type="InterPro" id="IPR001584">
    <property type="entry name" value="Integrase_cat-core"/>
</dbReference>
<dbReference type="InterPro" id="IPR048020">
    <property type="entry name" value="Transpos_IS3"/>
</dbReference>
<name>A0A4V2SVV6_9BACL</name>
<dbReference type="Pfam" id="PF13333">
    <property type="entry name" value="rve_2"/>
    <property type="match status" value="1"/>
</dbReference>
<evidence type="ECO:0000313" key="4">
    <source>
        <dbReference type="Proteomes" id="UP000294746"/>
    </source>
</evidence>
<dbReference type="Gene3D" id="3.30.420.10">
    <property type="entry name" value="Ribonuclease H-like superfamily/Ribonuclease H"/>
    <property type="match status" value="1"/>
</dbReference>
<dbReference type="OrthoDB" id="9781005at2"/>
<dbReference type="AlphaFoldDB" id="A0A4V2SVV6"/>
<keyword evidence="4" id="KW-1185">Reference proteome</keyword>
<dbReference type="PROSITE" id="PS50994">
    <property type="entry name" value="INTEGRASE"/>
    <property type="match status" value="1"/>
</dbReference>
<dbReference type="Pfam" id="PF00665">
    <property type="entry name" value="rve"/>
    <property type="match status" value="1"/>
</dbReference>
<protein>
    <submittedName>
        <fullName evidence="3">Putative transposase</fullName>
    </submittedName>
</protein>
<dbReference type="InterPro" id="IPR025948">
    <property type="entry name" value="HTH-like_dom"/>
</dbReference>